<dbReference type="FunCoup" id="A0A2V0NSY9">
    <property type="interactions" value="336"/>
</dbReference>
<dbReference type="Gene3D" id="2.30.180.10">
    <property type="entry name" value="FAS1 domain"/>
    <property type="match status" value="1"/>
</dbReference>
<reference evidence="3 4" key="1">
    <citation type="journal article" date="2018" name="Sci. Rep.">
        <title>Raphidocelis subcapitata (=Pseudokirchneriella subcapitata) provides an insight into genome evolution and environmental adaptations in the Sphaeropleales.</title>
        <authorList>
            <person name="Suzuki S."/>
            <person name="Yamaguchi H."/>
            <person name="Nakajima N."/>
            <person name="Kawachi M."/>
        </authorList>
    </citation>
    <scope>NUCLEOTIDE SEQUENCE [LARGE SCALE GENOMIC DNA]</scope>
    <source>
        <strain evidence="3 4">NIES-35</strain>
    </source>
</reference>
<name>A0A2V0NSY9_9CHLO</name>
<sequence>MARTSAFAALAAVLLLAAGAAAQDFPTFFEALGATPNTNYGREIVQTLKLEPTLSNPKLALTIFMPEDQYFDALAAKLGVTPRAMNKNVALMKQVLFYHFVTGTNGAKQVFAAADLKPGMKLDTMYVSTSTKKPYQIMVVKGEDGNTQIKSVGTTASIVKPDLHCGAGVAHIINNVLSPMTLDQIPRAL</sequence>
<feature type="domain" description="FAS1" evidence="2">
    <location>
        <begin position="25"/>
        <end position="177"/>
    </location>
</feature>
<evidence type="ECO:0000259" key="2">
    <source>
        <dbReference type="PROSITE" id="PS50213"/>
    </source>
</evidence>
<accession>A0A2V0NSY9</accession>
<dbReference type="Proteomes" id="UP000247498">
    <property type="component" value="Unassembled WGS sequence"/>
</dbReference>
<feature type="chain" id="PRO_5015885284" description="FAS1 domain-containing protein" evidence="1">
    <location>
        <begin position="23"/>
        <end position="189"/>
    </location>
</feature>
<dbReference type="InterPro" id="IPR000782">
    <property type="entry name" value="FAS1_domain"/>
</dbReference>
<keyword evidence="4" id="KW-1185">Reference proteome</keyword>
<protein>
    <recommendedName>
        <fullName evidence="2">FAS1 domain-containing protein</fullName>
    </recommendedName>
</protein>
<evidence type="ECO:0000256" key="1">
    <source>
        <dbReference type="SAM" id="SignalP"/>
    </source>
</evidence>
<dbReference type="AlphaFoldDB" id="A0A2V0NSY9"/>
<dbReference type="InterPro" id="IPR050904">
    <property type="entry name" value="Adhesion/Biosynth-related"/>
</dbReference>
<dbReference type="OrthoDB" id="286301at2759"/>
<dbReference type="SMART" id="SM00554">
    <property type="entry name" value="FAS1"/>
    <property type="match status" value="1"/>
</dbReference>
<evidence type="ECO:0000313" key="3">
    <source>
        <dbReference type="EMBL" id="GBF89782.1"/>
    </source>
</evidence>
<keyword evidence="1" id="KW-0732">Signal</keyword>
<feature type="signal peptide" evidence="1">
    <location>
        <begin position="1"/>
        <end position="22"/>
    </location>
</feature>
<dbReference type="EMBL" id="BDRX01000012">
    <property type="protein sequence ID" value="GBF89782.1"/>
    <property type="molecule type" value="Genomic_DNA"/>
</dbReference>
<dbReference type="Pfam" id="PF02469">
    <property type="entry name" value="Fasciclin"/>
    <property type="match status" value="1"/>
</dbReference>
<dbReference type="InterPro" id="IPR036378">
    <property type="entry name" value="FAS1_dom_sf"/>
</dbReference>
<proteinExistence type="predicted"/>
<dbReference type="InParanoid" id="A0A2V0NSY9"/>
<dbReference type="PANTHER" id="PTHR10900:SF77">
    <property type="entry name" value="FI19380P1"/>
    <property type="match status" value="1"/>
</dbReference>
<evidence type="ECO:0000313" key="4">
    <source>
        <dbReference type="Proteomes" id="UP000247498"/>
    </source>
</evidence>
<organism evidence="3 4">
    <name type="scientific">Raphidocelis subcapitata</name>
    <dbReference type="NCBI Taxonomy" id="307507"/>
    <lineage>
        <taxon>Eukaryota</taxon>
        <taxon>Viridiplantae</taxon>
        <taxon>Chlorophyta</taxon>
        <taxon>core chlorophytes</taxon>
        <taxon>Chlorophyceae</taxon>
        <taxon>CS clade</taxon>
        <taxon>Sphaeropleales</taxon>
        <taxon>Selenastraceae</taxon>
        <taxon>Raphidocelis</taxon>
    </lineage>
</organism>
<dbReference type="GO" id="GO:0005615">
    <property type="term" value="C:extracellular space"/>
    <property type="evidence" value="ECO:0007669"/>
    <property type="project" value="TreeGrafter"/>
</dbReference>
<dbReference type="PANTHER" id="PTHR10900">
    <property type="entry name" value="PERIOSTIN-RELATED"/>
    <property type="match status" value="1"/>
</dbReference>
<comment type="caution">
    <text evidence="3">The sequence shown here is derived from an EMBL/GenBank/DDBJ whole genome shotgun (WGS) entry which is preliminary data.</text>
</comment>
<gene>
    <name evidence="3" type="ORF">Rsub_02952</name>
</gene>
<dbReference type="PROSITE" id="PS50213">
    <property type="entry name" value="FAS1"/>
    <property type="match status" value="1"/>
</dbReference>
<dbReference type="SUPFAM" id="SSF82153">
    <property type="entry name" value="FAS1 domain"/>
    <property type="match status" value="1"/>
</dbReference>